<accession>E3CTI9</accession>
<dbReference type="EMBL" id="BK007014">
    <property type="protein sequence ID" value="DAA33903.1"/>
    <property type="molecule type" value="mRNA"/>
</dbReference>
<dbReference type="GO" id="GO:0007218">
    <property type="term" value="P:neuropeptide signaling pathway"/>
    <property type="evidence" value="ECO:0007669"/>
    <property type="project" value="UniProtKB-KW"/>
</dbReference>
<organism evidence="7">
    <name type="scientific">Schmidtea mediterranea</name>
    <name type="common">Freshwater planarian flatworm</name>
    <dbReference type="NCBI Taxonomy" id="79327"/>
    <lineage>
        <taxon>Eukaryota</taxon>
        <taxon>Metazoa</taxon>
        <taxon>Spiralia</taxon>
        <taxon>Lophotrochozoa</taxon>
        <taxon>Platyhelminthes</taxon>
        <taxon>Rhabditophora</taxon>
        <taxon>Seriata</taxon>
        <taxon>Tricladida</taxon>
        <taxon>Continenticola</taxon>
        <taxon>Geoplanoidea</taxon>
        <taxon>Dugesiidae</taxon>
        <taxon>Schmidtea</taxon>
    </lineage>
</organism>
<evidence type="ECO:0000313" key="7">
    <source>
        <dbReference type="EMBL" id="DAA33903.1"/>
    </source>
</evidence>
<keyword evidence="4" id="KW-0027">Amidation</keyword>
<reference evidence="7" key="1">
    <citation type="submission" date="2009-12" db="EMBL/GenBank/DDBJ databases">
        <authorList>
            <person name="Collins J."/>
            <person name="Hou X."/>
            <person name="Romanova E.V."/>
            <person name="Miller C.M."/>
            <person name="Lambrus B.G."/>
            <person name="Sweedler J.V."/>
            <person name="Newmark P.A."/>
        </authorList>
    </citation>
    <scope>NUCLEOTIDE SEQUENCE</scope>
</reference>
<dbReference type="AlphaFoldDB" id="E3CTI9"/>
<feature type="signal peptide" evidence="6">
    <location>
        <begin position="1"/>
        <end position="18"/>
    </location>
</feature>
<keyword evidence="6" id="KW-0732">Signal</keyword>
<protein>
    <submittedName>
        <fullName evidence="7">Secreted peptide prohormone-11</fullName>
    </submittedName>
</protein>
<dbReference type="Pfam" id="PF01581">
    <property type="entry name" value="FARP"/>
    <property type="match status" value="3"/>
</dbReference>
<keyword evidence="5" id="KW-0527">Neuropeptide</keyword>
<feature type="chain" id="PRO_5003168055" evidence="6">
    <location>
        <begin position="19"/>
        <end position="80"/>
    </location>
</feature>
<sequence>MKLLFVAALFLVIMDVYAIQEKRYIRFGKRHQQLFPNKRYIRFGKREYIPLDKRNDLLDSEFLNDMNENLEKRYIRFGRR</sequence>
<dbReference type="InterPro" id="IPR002544">
    <property type="entry name" value="FMRFamid-related_peptide-like"/>
</dbReference>
<dbReference type="GO" id="GO:0005576">
    <property type="term" value="C:extracellular region"/>
    <property type="evidence" value="ECO:0007669"/>
    <property type="project" value="UniProtKB-SubCell"/>
</dbReference>
<evidence type="ECO:0000256" key="1">
    <source>
        <dbReference type="ARBA" id="ARBA00004613"/>
    </source>
</evidence>
<reference evidence="7" key="2">
    <citation type="journal article" date="2010" name="PLoS Biol.">
        <title>Genome-wide analyses reveal a role for peptide hormones in planarian germline development.</title>
        <authorList>
            <person name="Collins J.J."/>
            <person name="Hou X."/>
            <person name="Romanova E.V."/>
            <person name="Lambrus B.G."/>
            <person name="Miller C.M."/>
            <person name="Saberi A."/>
            <person name="Sweedler J.V."/>
            <person name="Newmark P.A."/>
        </authorList>
    </citation>
    <scope>NUCLEOTIDE SEQUENCE</scope>
</reference>
<name>E3CTI9_SCHMD</name>
<evidence type="ECO:0000256" key="4">
    <source>
        <dbReference type="ARBA" id="ARBA00022815"/>
    </source>
</evidence>
<keyword evidence="3" id="KW-0964">Secreted</keyword>
<proteinExistence type="evidence at transcript level"/>
<evidence type="ECO:0000256" key="3">
    <source>
        <dbReference type="ARBA" id="ARBA00022525"/>
    </source>
</evidence>
<evidence type="ECO:0000256" key="6">
    <source>
        <dbReference type="SAM" id="SignalP"/>
    </source>
</evidence>
<evidence type="ECO:0000256" key="5">
    <source>
        <dbReference type="ARBA" id="ARBA00023320"/>
    </source>
</evidence>
<dbReference type="OrthoDB" id="5813613at2759"/>
<comment type="similarity">
    <text evidence="2">Belongs to the FARP (FMRFamide related peptide) family.</text>
</comment>
<evidence type="ECO:0000256" key="2">
    <source>
        <dbReference type="ARBA" id="ARBA00006356"/>
    </source>
</evidence>
<comment type="subcellular location">
    <subcellularLocation>
        <location evidence="1">Secreted</location>
    </subcellularLocation>
</comment>